<dbReference type="InterPro" id="IPR017441">
    <property type="entry name" value="Protein_kinase_ATP_BS"/>
</dbReference>
<keyword evidence="2" id="KW-0723">Serine/threonine-protein kinase</keyword>
<dbReference type="GO" id="GO:0005524">
    <property type="term" value="F:ATP binding"/>
    <property type="evidence" value="ECO:0007669"/>
    <property type="project" value="UniProtKB-UniRule"/>
</dbReference>
<evidence type="ECO:0000256" key="4">
    <source>
        <dbReference type="ARBA" id="ARBA00022741"/>
    </source>
</evidence>
<feature type="binding site" evidence="9">
    <location>
        <position position="75"/>
    </location>
    <ligand>
        <name>ATP</name>
        <dbReference type="ChEBI" id="CHEBI:30616"/>
    </ligand>
</feature>
<dbReference type="Proteomes" id="UP000184383">
    <property type="component" value="Unassembled WGS sequence"/>
</dbReference>
<dbReference type="PROSITE" id="PS50011">
    <property type="entry name" value="PROTEIN_KINASE_DOM"/>
    <property type="match status" value="1"/>
</dbReference>
<dbReference type="VEuPathDB" id="FungiDB:ASPWEDRAFT_51039"/>
<keyword evidence="4 9" id="KW-0547">Nucleotide-binding</keyword>
<dbReference type="SUPFAM" id="SSF56112">
    <property type="entry name" value="Protein kinase-like (PK-like)"/>
    <property type="match status" value="1"/>
</dbReference>
<comment type="catalytic activity">
    <reaction evidence="8">
        <text>L-seryl-[protein] + ATP = O-phospho-L-seryl-[protein] + ADP + H(+)</text>
        <dbReference type="Rhea" id="RHEA:17989"/>
        <dbReference type="Rhea" id="RHEA-COMP:9863"/>
        <dbReference type="Rhea" id="RHEA-COMP:11604"/>
        <dbReference type="ChEBI" id="CHEBI:15378"/>
        <dbReference type="ChEBI" id="CHEBI:29999"/>
        <dbReference type="ChEBI" id="CHEBI:30616"/>
        <dbReference type="ChEBI" id="CHEBI:83421"/>
        <dbReference type="ChEBI" id="CHEBI:456216"/>
        <dbReference type="EC" id="2.7.11.1"/>
    </reaction>
</comment>
<evidence type="ECO:0000256" key="1">
    <source>
        <dbReference type="ARBA" id="ARBA00012513"/>
    </source>
</evidence>
<dbReference type="STRING" id="1073089.A0A1L9RIL5"/>
<feature type="domain" description="Protein kinase" evidence="10">
    <location>
        <begin position="46"/>
        <end position="413"/>
    </location>
</feature>
<dbReference type="EC" id="2.7.11.1" evidence="1"/>
<reference evidence="12" key="1">
    <citation type="journal article" date="2017" name="Genome Biol.">
        <title>Comparative genomics reveals high biological diversity and specific adaptations in the industrially and medically important fungal genus Aspergillus.</title>
        <authorList>
            <person name="de Vries R.P."/>
            <person name="Riley R."/>
            <person name="Wiebenga A."/>
            <person name="Aguilar-Osorio G."/>
            <person name="Amillis S."/>
            <person name="Uchima C.A."/>
            <person name="Anderluh G."/>
            <person name="Asadollahi M."/>
            <person name="Askin M."/>
            <person name="Barry K."/>
            <person name="Battaglia E."/>
            <person name="Bayram O."/>
            <person name="Benocci T."/>
            <person name="Braus-Stromeyer S.A."/>
            <person name="Caldana C."/>
            <person name="Canovas D."/>
            <person name="Cerqueira G.C."/>
            <person name="Chen F."/>
            <person name="Chen W."/>
            <person name="Choi C."/>
            <person name="Clum A."/>
            <person name="Dos Santos R.A."/>
            <person name="Damasio A.R."/>
            <person name="Diallinas G."/>
            <person name="Emri T."/>
            <person name="Fekete E."/>
            <person name="Flipphi M."/>
            <person name="Freyberg S."/>
            <person name="Gallo A."/>
            <person name="Gournas C."/>
            <person name="Habgood R."/>
            <person name="Hainaut M."/>
            <person name="Harispe M.L."/>
            <person name="Henrissat B."/>
            <person name="Hilden K.S."/>
            <person name="Hope R."/>
            <person name="Hossain A."/>
            <person name="Karabika E."/>
            <person name="Karaffa L."/>
            <person name="Karanyi Z."/>
            <person name="Krasevec N."/>
            <person name="Kuo A."/>
            <person name="Kusch H."/>
            <person name="LaButti K."/>
            <person name="Lagendijk E.L."/>
            <person name="Lapidus A."/>
            <person name="Levasseur A."/>
            <person name="Lindquist E."/>
            <person name="Lipzen A."/>
            <person name="Logrieco A.F."/>
            <person name="MacCabe A."/>
            <person name="Maekelae M.R."/>
            <person name="Malavazi I."/>
            <person name="Melin P."/>
            <person name="Meyer V."/>
            <person name="Mielnichuk N."/>
            <person name="Miskei M."/>
            <person name="Molnar A.P."/>
            <person name="Mule G."/>
            <person name="Ngan C.Y."/>
            <person name="Orejas M."/>
            <person name="Orosz E."/>
            <person name="Ouedraogo J.P."/>
            <person name="Overkamp K.M."/>
            <person name="Park H.-S."/>
            <person name="Perrone G."/>
            <person name="Piumi F."/>
            <person name="Punt P.J."/>
            <person name="Ram A.F."/>
            <person name="Ramon A."/>
            <person name="Rauscher S."/>
            <person name="Record E."/>
            <person name="Riano-Pachon D.M."/>
            <person name="Robert V."/>
            <person name="Roehrig J."/>
            <person name="Ruller R."/>
            <person name="Salamov A."/>
            <person name="Salih N.S."/>
            <person name="Samson R.A."/>
            <person name="Sandor E."/>
            <person name="Sanguinetti M."/>
            <person name="Schuetze T."/>
            <person name="Sepcic K."/>
            <person name="Shelest E."/>
            <person name="Sherlock G."/>
            <person name="Sophianopoulou V."/>
            <person name="Squina F.M."/>
            <person name="Sun H."/>
            <person name="Susca A."/>
            <person name="Todd R.B."/>
            <person name="Tsang A."/>
            <person name="Unkles S.E."/>
            <person name="van de Wiele N."/>
            <person name="van Rossen-Uffink D."/>
            <person name="Oliveira J.V."/>
            <person name="Vesth T.C."/>
            <person name="Visser J."/>
            <person name="Yu J.-H."/>
            <person name="Zhou M."/>
            <person name="Andersen M.R."/>
            <person name="Archer D.B."/>
            <person name="Baker S.E."/>
            <person name="Benoit I."/>
            <person name="Brakhage A.A."/>
            <person name="Braus G.H."/>
            <person name="Fischer R."/>
            <person name="Frisvad J.C."/>
            <person name="Goldman G.H."/>
            <person name="Houbraken J."/>
            <person name="Oakley B."/>
            <person name="Pocsi I."/>
            <person name="Scazzocchio C."/>
            <person name="Seiboth B."/>
            <person name="vanKuyk P.A."/>
            <person name="Wortman J."/>
            <person name="Dyer P.S."/>
            <person name="Grigoriev I.V."/>
        </authorList>
    </citation>
    <scope>NUCLEOTIDE SEQUENCE [LARGE SCALE GENOMIC DNA]</scope>
    <source>
        <strain evidence="12">DTO 134E9</strain>
    </source>
</reference>
<keyword evidence="5" id="KW-0418">Kinase</keyword>
<dbReference type="GO" id="GO:0004674">
    <property type="term" value="F:protein serine/threonine kinase activity"/>
    <property type="evidence" value="ECO:0007669"/>
    <property type="project" value="UniProtKB-KW"/>
</dbReference>
<evidence type="ECO:0000256" key="2">
    <source>
        <dbReference type="ARBA" id="ARBA00022527"/>
    </source>
</evidence>
<dbReference type="OrthoDB" id="5979581at2759"/>
<proteinExistence type="predicted"/>
<protein>
    <recommendedName>
        <fullName evidence="1">non-specific serine/threonine protein kinase</fullName>
        <ecNumber evidence="1">2.7.11.1</ecNumber>
    </recommendedName>
</protein>
<dbReference type="EMBL" id="KV878212">
    <property type="protein sequence ID" value="OJJ34751.1"/>
    <property type="molecule type" value="Genomic_DNA"/>
</dbReference>
<evidence type="ECO:0000313" key="12">
    <source>
        <dbReference type="Proteomes" id="UP000184383"/>
    </source>
</evidence>
<dbReference type="SMART" id="SM00220">
    <property type="entry name" value="S_TKc"/>
    <property type="match status" value="1"/>
</dbReference>
<dbReference type="Pfam" id="PF00069">
    <property type="entry name" value="Pkinase"/>
    <property type="match status" value="2"/>
</dbReference>
<dbReference type="InterPro" id="IPR000719">
    <property type="entry name" value="Prot_kinase_dom"/>
</dbReference>
<evidence type="ECO:0000313" key="11">
    <source>
        <dbReference type="EMBL" id="OJJ34751.1"/>
    </source>
</evidence>
<comment type="catalytic activity">
    <reaction evidence="7">
        <text>L-threonyl-[protein] + ATP = O-phospho-L-threonyl-[protein] + ADP + H(+)</text>
        <dbReference type="Rhea" id="RHEA:46608"/>
        <dbReference type="Rhea" id="RHEA-COMP:11060"/>
        <dbReference type="Rhea" id="RHEA-COMP:11605"/>
        <dbReference type="ChEBI" id="CHEBI:15378"/>
        <dbReference type="ChEBI" id="CHEBI:30013"/>
        <dbReference type="ChEBI" id="CHEBI:30616"/>
        <dbReference type="ChEBI" id="CHEBI:61977"/>
        <dbReference type="ChEBI" id="CHEBI:456216"/>
        <dbReference type="EC" id="2.7.11.1"/>
    </reaction>
</comment>
<keyword evidence="3" id="KW-0808">Transferase</keyword>
<dbReference type="PROSITE" id="PS00107">
    <property type="entry name" value="PROTEIN_KINASE_ATP"/>
    <property type="match status" value="1"/>
</dbReference>
<evidence type="ECO:0000259" key="10">
    <source>
        <dbReference type="PROSITE" id="PS50011"/>
    </source>
</evidence>
<evidence type="ECO:0000256" key="8">
    <source>
        <dbReference type="ARBA" id="ARBA00048679"/>
    </source>
</evidence>
<name>A0A1L9RIL5_ASPWE</name>
<keyword evidence="12" id="KW-1185">Reference proteome</keyword>
<dbReference type="GO" id="GO:0050684">
    <property type="term" value="P:regulation of mRNA processing"/>
    <property type="evidence" value="ECO:0007669"/>
    <property type="project" value="TreeGrafter"/>
</dbReference>
<dbReference type="GO" id="GO:0005634">
    <property type="term" value="C:nucleus"/>
    <property type="evidence" value="ECO:0007669"/>
    <property type="project" value="TreeGrafter"/>
</dbReference>
<gene>
    <name evidence="11" type="ORF">ASPWEDRAFT_51039</name>
</gene>
<dbReference type="GO" id="GO:0005737">
    <property type="term" value="C:cytoplasm"/>
    <property type="evidence" value="ECO:0007669"/>
    <property type="project" value="TreeGrafter"/>
</dbReference>
<dbReference type="Gene3D" id="3.30.200.20">
    <property type="entry name" value="Phosphorylase Kinase, domain 1"/>
    <property type="match status" value="1"/>
</dbReference>
<dbReference type="PANTHER" id="PTHR47634">
    <property type="entry name" value="PROTEIN KINASE DOMAIN-CONTAINING PROTEIN-RELATED"/>
    <property type="match status" value="1"/>
</dbReference>
<evidence type="ECO:0000256" key="6">
    <source>
        <dbReference type="ARBA" id="ARBA00022840"/>
    </source>
</evidence>
<dbReference type="AlphaFoldDB" id="A0A1L9RIL5"/>
<dbReference type="GeneID" id="63753382"/>
<dbReference type="PANTHER" id="PTHR47634:SF9">
    <property type="entry name" value="PROTEIN KINASE DOMAIN-CONTAINING PROTEIN-RELATED"/>
    <property type="match status" value="1"/>
</dbReference>
<dbReference type="Gene3D" id="1.10.510.10">
    <property type="entry name" value="Transferase(Phosphotransferase) domain 1"/>
    <property type="match status" value="1"/>
</dbReference>
<evidence type="ECO:0000256" key="9">
    <source>
        <dbReference type="PROSITE-ProRule" id="PRU10141"/>
    </source>
</evidence>
<accession>A0A1L9RIL5</accession>
<dbReference type="RefSeq" id="XP_040688427.1">
    <property type="nucleotide sequence ID" value="XM_040837534.1"/>
</dbReference>
<keyword evidence="6 9" id="KW-0067">ATP-binding</keyword>
<dbReference type="InterPro" id="IPR051334">
    <property type="entry name" value="SRPK"/>
</dbReference>
<organism evidence="11 12">
    <name type="scientific">Aspergillus wentii DTO 134E9</name>
    <dbReference type="NCBI Taxonomy" id="1073089"/>
    <lineage>
        <taxon>Eukaryota</taxon>
        <taxon>Fungi</taxon>
        <taxon>Dikarya</taxon>
        <taxon>Ascomycota</taxon>
        <taxon>Pezizomycotina</taxon>
        <taxon>Eurotiomycetes</taxon>
        <taxon>Eurotiomycetidae</taxon>
        <taxon>Eurotiales</taxon>
        <taxon>Aspergillaceae</taxon>
        <taxon>Aspergillus</taxon>
        <taxon>Aspergillus subgen. Cremei</taxon>
    </lineage>
</organism>
<evidence type="ECO:0000256" key="7">
    <source>
        <dbReference type="ARBA" id="ARBA00047899"/>
    </source>
</evidence>
<sequence>MESDTAKKAAGAYFEYKPLEDVERLERYRSGGYHPVAIGDHLHGRYRIVHKLGFGGYSTIWLARDEEIGRYVAMKISTADSNSHECNILRHLGSVGMPNDKHPGKASIPQILDEFDIKGPNGEHRCIVTSPASTSLSDAREASYTRLFQLPVARAIIAQLIQAVAFLHSRGIVHADIYIGNILFRLPQTLDSILPEEIYSQYGQPHCEPALRLDKQALSKGVPEYGIRPVWLGKDSELIPLSEANIIITDFGESFLPSTTQRHYSNTPALSAPPEIRFSPEMPLSFPIDIWSLACAIWSIMGTRPPFEGLAPTPDWMTIEHVTLLGRLPPEWWEKWDVRLQWFNEDGTRNHEELGRPWAERFEKFVQEPRRKCGMEELGDEEKYALLGMLKAMLMFRPEERLTAAEVLESKWMKEWGFPELERMLQT</sequence>
<dbReference type="GO" id="GO:0000245">
    <property type="term" value="P:spliceosomal complex assembly"/>
    <property type="evidence" value="ECO:0007669"/>
    <property type="project" value="TreeGrafter"/>
</dbReference>
<evidence type="ECO:0000256" key="5">
    <source>
        <dbReference type="ARBA" id="ARBA00022777"/>
    </source>
</evidence>
<evidence type="ECO:0000256" key="3">
    <source>
        <dbReference type="ARBA" id="ARBA00022679"/>
    </source>
</evidence>
<dbReference type="InterPro" id="IPR011009">
    <property type="entry name" value="Kinase-like_dom_sf"/>
</dbReference>